<feature type="non-terminal residue" evidence="1">
    <location>
        <position position="49"/>
    </location>
</feature>
<protein>
    <submittedName>
        <fullName evidence="1">16808_t:CDS:1</fullName>
    </submittedName>
</protein>
<comment type="caution">
    <text evidence="1">The sequence shown here is derived from an EMBL/GenBank/DDBJ whole genome shotgun (WGS) entry which is preliminary data.</text>
</comment>
<reference evidence="1" key="1">
    <citation type="submission" date="2021-06" db="EMBL/GenBank/DDBJ databases">
        <authorList>
            <person name="Kallberg Y."/>
            <person name="Tangrot J."/>
            <person name="Rosling A."/>
        </authorList>
    </citation>
    <scope>NUCLEOTIDE SEQUENCE</scope>
    <source>
        <strain evidence="1">MA461A</strain>
    </source>
</reference>
<keyword evidence="2" id="KW-1185">Reference proteome</keyword>
<sequence length="49" mass="5706">VLTSFLDLELKITNVVVRITVKILHEFLATVFVKILQCCREKISLFQDQ</sequence>
<gene>
    <name evidence="1" type="ORF">RPERSI_LOCUS13099</name>
</gene>
<accession>A0ACA9Q839</accession>
<proteinExistence type="predicted"/>
<name>A0ACA9Q839_9GLOM</name>
<organism evidence="1 2">
    <name type="scientific">Racocetra persica</name>
    <dbReference type="NCBI Taxonomy" id="160502"/>
    <lineage>
        <taxon>Eukaryota</taxon>
        <taxon>Fungi</taxon>
        <taxon>Fungi incertae sedis</taxon>
        <taxon>Mucoromycota</taxon>
        <taxon>Glomeromycotina</taxon>
        <taxon>Glomeromycetes</taxon>
        <taxon>Diversisporales</taxon>
        <taxon>Gigasporaceae</taxon>
        <taxon>Racocetra</taxon>
    </lineage>
</organism>
<dbReference type="EMBL" id="CAJVQC010028717">
    <property type="protein sequence ID" value="CAG8740477.1"/>
    <property type="molecule type" value="Genomic_DNA"/>
</dbReference>
<feature type="non-terminal residue" evidence="1">
    <location>
        <position position="1"/>
    </location>
</feature>
<dbReference type="Proteomes" id="UP000789920">
    <property type="component" value="Unassembled WGS sequence"/>
</dbReference>
<evidence type="ECO:0000313" key="2">
    <source>
        <dbReference type="Proteomes" id="UP000789920"/>
    </source>
</evidence>
<evidence type="ECO:0000313" key="1">
    <source>
        <dbReference type="EMBL" id="CAG8740477.1"/>
    </source>
</evidence>